<dbReference type="OrthoDB" id="9805017at2"/>
<dbReference type="PROSITE" id="PS50268">
    <property type="entry name" value="CADHERIN_2"/>
    <property type="match status" value="1"/>
</dbReference>
<name>A0A327NTT2_9BACT</name>
<reference evidence="3 4" key="1">
    <citation type="submission" date="2018-06" db="EMBL/GenBank/DDBJ databases">
        <title>Spirosoma sp. HMF3257 Genome sequencing and assembly.</title>
        <authorList>
            <person name="Kang H."/>
            <person name="Cha I."/>
            <person name="Kim H."/>
            <person name="Kang J."/>
            <person name="Joh K."/>
        </authorList>
    </citation>
    <scope>NUCLEOTIDE SEQUENCE [LARGE SCALE GENOMIC DNA]</scope>
    <source>
        <strain evidence="3 4">HMF3257</strain>
    </source>
</reference>
<accession>A0A327NTT2</accession>
<evidence type="ECO:0000256" key="1">
    <source>
        <dbReference type="SAM" id="MobiDB-lite"/>
    </source>
</evidence>
<protein>
    <recommendedName>
        <fullName evidence="2">Cadherin domain-containing protein</fullName>
    </recommendedName>
</protein>
<dbReference type="InterPro" id="IPR002126">
    <property type="entry name" value="Cadherin-like_dom"/>
</dbReference>
<dbReference type="Gene3D" id="2.60.40.10">
    <property type="entry name" value="Immunoglobulins"/>
    <property type="match status" value="1"/>
</dbReference>
<dbReference type="AlphaFoldDB" id="A0A327NTT2"/>
<proteinExistence type="predicted"/>
<dbReference type="InterPro" id="IPR011050">
    <property type="entry name" value="Pectin_lyase_fold/virulence"/>
</dbReference>
<evidence type="ECO:0000313" key="3">
    <source>
        <dbReference type="EMBL" id="RAI76158.1"/>
    </source>
</evidence>
<keyword evidence="4" id="KW-1185">Reference proteome</keyword>
<organism evidence="3 4">
    <name type="scientific">Spirosoma telluris</name>
    <dbReference type="NCBI Taxonomy" id="2183553"/>
    <lineage>
        <taxon>Bacteria</taxon>
        <taxon>Pseudomonadati</taxon>
        <taxon>Bacteroidota</taxon>
        <taxon>Cytophagia</taxon>
        <taxon>Cytophagales</taxon>
        <taxon>Cytophagaceae</taxon>
        <taxon>Spirosoma</taxon>
    </lineage>
</organism>
<dbReference type="InterPro" id="IPR012334">
    <property type="entry name" value="Pectin_lyas_fold"/>
</dbReference>
<dbReference type="EMBL" id="QLII01000001">
    <property type="protein sequence ID" value="RAI76158.1"/>
    <property type="molecule type" value="Genomic_DNA"/>
</dbReference>
<dbReference type="InterPro" id="IPR015919">
    <property type="entry name" value="Cadherin-like_sf"/>
</dbReference>
<gene>
    <name evidence="3" type="ORF">HMF3257_21785</name>
</gene>
<evidence type="ECO:0000259" key="2">
    <source>
        <dbReference type="PROSITE" id="PS50268"/>
    </source>
</evidence>
<dbReference type="GO" id="GO:0016020">
    <property type="term" value="C:membrane"/>
    <property type="evidence" value="ECO:0007669"/>
    <property type="project" value="InterPro"/>
</dbReference>
<feature type="domain" description="Cadherin" evidence="2">
    <location>
        <begin position="413"/>
        <end position="525"/>
    </location>
</feature>
<dbReference type="Gene3D" id="2.160.20.10">
    <property type="entry name" value="Single-stranded right-handed beta-helix, Pectin lyase-like"/>
    <property type="match status" value="1"/>
</dbReference>
<comment type="caution">
    <text evidence="3">The sequence shown here is derived from an EMBL/GenBank/DDBJ whole genome shotgun (WGS) entry which is preliminary data.</text>
</comment>
<feature type="compositionally biased region" description="Low complexity" evidence="1">
    <location>
        <begin position="717"/>
        <end position="734"/>
    </location>
</feature>
<evidence type="ECO:0000313" key="4">
    <source>
        <dbReference type="Proteomes" id="UP000249016"/>
    </source>
</evidence>
<dbReference type="GO" id="GO:0007156">
    <property type="term" value="P:homophilic cell adhesion via plasma membrane adhesion molecules"/>
    <property type="evidence" value="ECO:0007669"/>
    <property type="project" value="InterPro"/>
</dbReference>
<dbReference type="GO" id="GO:0005509">
    <property type="term" value="F:calcium ion binding"/>
    <property type="evidence" value="ECO:0007669"/>
    <property type="project" value="InterPro"/>
</dbReference>
<dbReference type="InterPro" id="IPR013783">
    <property type="entry name" value="Ig-like_fold"/>
</dbReference>
<dbReference type="RefSeq" id="WP_111345431.1">
    <property type="nucleotide sequence ID" value="NZ_QLII01000001.1"/>
</dbReference>
<sequence length="759" mass="79715">MIDSDLTGTGAAAIINGATGQMLVRNVSTMGYGQALADPTYPVTANAISEWTSDAPVSQFPAVSLKSLNLPIKETPIIPWDAPETWVNVEDAPFGATPDGICNSVVAGFPCDDDGPAIQRAIDATLPGGSRAGATTLFLPSQYRLLSTVYLRGSIRRIIGLGRTTGPPYAGGVPTSFVVQAGASPIILYENLGYGESSGGRVGPGVVQVDNQTSRTLVFRKCGMGTLQLSGGGEVYFESVSGFQDALFTFNNVAVWARQLNPERHGDKVFINGGKSWMLGLKTEKFGQIITASNGAKVEVLGGLVYSLDDSRVSPMFVINDSDVSYTFNEYTGRYGIPYPELVKETQTSVTKTLLRGAPAVPYPSSIQPPPVPAYPATWSQRNDGTVPDGIDGVVGSSLVLYASSRGENKAPSFALSTTEVVTNEDAGPQLIPGVAIQMNDENDERVQELAFTVTTTNPTLFAVSPTLDAQTGTLTYTPATDAFGTATVTVILSDDGSGELPSRNTSLPQTFTIRVEPVNDAPTLNTIPDAQVAAQGFPLTVSLSGLSSGKLNETQSLTILAVSSNPSLVPNPVVAYSPGSTTATLTMTPTAGQSGVVTITVSVQDDGGTANSGVNMLSRVFSVTLVVVTAPVRPVLECVALNGDGSYTARFGYKNDNAVSVIIPAGTANYFVPNAGLTGLIDPPTLFLPGRQQNTFQIQFNGNALTWLLKGPDNQTRTSTASSTSTRCAGSGRLPASDENRPKNQKLSFFTQIRALTR</sequence>
<dbReference type="Proteomes" id="UP000249016">
    <property type="component" value="Unassembled WGS sequence"/>
</dbReference>
<dbReference type="SUPFAM" id="SSF49313">
    <property type="entry name" value="Cadherin-like"/>
    <property type="match status" value="1"/>
</dbReference>
<dbReference type="SUPFAM" id="SSF51126">
    <property type="entry name" value="Pectin lyase-like"/>
    <property type="match status" value="1"/>
</dbReference>
<feature type="region of interest" description="Disordered" evidence="1">
    <location>
        <begin position="712"/>
        <end position="744"/>
    </location>
</feature>